<evidence type="ECO:0000313" key="4">
    <source>
        <dbReference type="EMBL" id="CAG8517392.1"/>
    </source>
</evidence>
<evidence type="ECO:0000259" key="3">
    <source>
        <dbReference type="PROSITE" id="PS51864"/>
    </source>
</evidence>
<keyword evidence="2" id="KW-0482">Metalloprotease</keyword>
<dbReference type="InterPro" id="IPR001506">
    <property type="entry name" value="Peptidase_M12A"/>
</dbReference>
<comment type="caution">
    <text evidence="4">The sequence shown here is derived from an EMBL/GenBank/DDBJ whole genome shotgun (WGS) entry which is preliminary data.</text>
</comment>
<comment type="cofactor">
    <cofactor evidence="1 2">
        <name>Zn(2+)</name>
        <dbReference type="ChEBI" id="CHEBI:29105"/>
    </cofactor>
    <text evidence="1 2">Binds 1 zinc ion per subunit.</text>
</comment>
<gene>
    <name evidence="4" type="ORF">DEBURN_LOCUS5488</name>
</gene>
<dbReference type="GO" id="GO:0008270">
    <property type="term" value="F:zinc ion binding"/>
    <property type="evidence" value="ECO:0007669"/>
    <property type="project" value="UniProtKB-UniRule"/>
</dbReference>
<dbReference type="InterPro" id="IPR006026">
    <property type="entry name" value="Peptidase_Metallo"/>
</dbReference>
<dbReference type="GO" id="GO:0004222">
    <property type="term" value="F:metalloendopeptidase activity"/>
    <property type="evidence" value="ECO:0007669"/>
    <property type="project" value="UniProtKB-UniRule"/>
</dbReference>
<feature type="binding site" evidence="1">
    <location>
        <position position="142"/>
    </location>
    <ligand>
        <name>Zn(2+)</name>
        <dbReference type="ChEBI" id="CHEBI:29105"/>
        <note>catalytic</note>
    </ligand>
</feature>
<dbReference type="EC" id="3.4.24.-" evidence="2"/>
<evidence type="ECO:0000313" key="5">
    <source>
        <dbReference type="Proteomes" id="UP000789706"/>
    </source>
</evidence>
<keyword evidence="2" id="KW-0378">Hydrolase</keyword>
<name>A0A9N9A460_9GLOM</name>
<feature type="domain" description="Peptidase M12A" evidence="3">
    <location>
        <begin position="43"/>
        <end position="262"/>
    </location>
</feature>
<evidence type="ECO:0000256" key="1">
    <source>
        <dbReference type="PROSITE-ProRule" id="PRU01211"/>
    </source>
</evidence>
<proteinExistence type="predicted"/>
<dbReference type="SMART" id="SM00235">
    <property type="entry name" value="ZnMc"/>
    <property type="match status" value="1"/>
</dbReference>
<dbReference type="SUPFAM" id="SSF55486">
    <property type="entry name" value="Metalloproteases ('zincins'), catalytic domain"/>
    <property type="match status" value="1"/>
</dbReference>
<dbReference type="GO" id="GO:0006508">
    <property type="term" value="P:proteolysis"/>
    <property type="evidence" value="ECO:0007669"/>
    <property type="project" value="UniProtKB-KW"/>
</dbReference>
<dbReference type="InterPro" id="IPR024079">
    <property type="entry name" value="MetalloPept_cat_dom_sf"/>
</dbReference>
<dbReference type="AlphaFoldDB" id="A0A9N9A460"/>
<dbReference type="PRINTS" id="PR00480">
    <property type="entry name" value="ASTACIN"/>
</dbReference>
<keyword evidence="1 2" id="KW-0862">Zinc</keyword>
<sequence length="560" mass="63655">MTPLSNLKGCQEWEHTCLLDSELYYVRTSDGKCIYGGDINIESLIRRKRASFNANPVKKWKNGIVPYIFGASLPNELRNNVLKAMEMFKDCSITFVERTNEMDYLKIINGKGYWSSLGRIGGMQELSIAPGNSNDPVGASAHQLMHALGFWHEHTRLDRDDWITVRGFETPFFKSNFAKHQNTIDIRNRNHGLYDLKSIMHYALTDYIDLTDPTDNTIISMTPTLSAQRGMLGQNINIFLGRNNVTLSDGNKKAIRNLYFNPRGGNSSYEPSYWDGHYKKFYTNTPPFQPELSKLQLNFTAQSPGDLTFSFSGGGRDCYGSFNIDKESYYQGQYKHKLFFGTWGNDQNQNLGYFIIGWVSRAEESQSLEGIWSGYYFNNLNNSNNQMVINLTATALRPRFGDNLISGSGSDSVGEFTIEGRQTRHGLVNFIKHYSTHSWNYDGKLSGMEIWGKWYYSGIPNDGVFIIWKCCNPAVVGYAWGTNCDRLIRVPTGITCDSDKVPISPMFGFDGNSPENYSWKWSESCGGADGCDCCNDFNRGGKYEWANWCEPRWIPEGNHK</sequence>
<dbReference type="EMBL" id="CAJVPK010000492">
    <property type="protein sequence ID" value="CAG8517392.1"/>
    <property type="molecule type" value="Genomic_DNA"/>
</dbReference>
<organism evidence="4 5">
    <name type="scientific">Diversispora eburnea</name>
    <dbReference type="NCBI Taxonomy" id="1213867"/>
    <lineage>
        <taxon>Eukaryota</taxon>
        <taxon>Fungi</taxon>
        <taxon>Fungi incertae sedis</taxon>
        <taxon>Mucoromycota</taxon>
        <taxon>Glomeromycotina</taxon>
        <taxon>Glomeromycetes</taxon>
        <taxon>Diversisporales</taxon>
        <taxon>Diversisporaceae</taxon>
        <taxon>Diversispora</taxon>
    </lineage>
</organism>
<keyword evidence="5" id="KW-1185">Reference proteome</keyword>
<comment type="caution">
    <text evidence="1">Lacks conserved residue(s) required for the propagation of feature annotation.</text>
</comment>
<dbReference type="Gene3D" id="3.40.390.10">
    <property type="entry name" value="Collagenase (Catalytic Domain)"/>
    <property type="match status" value="1"/>
</dbReference>
<dbReference type="Pfam" id="PF01400">
    <property type="entry name" value="Astacin"/>
    <property type="match status" value="1"/>
</dbReference>
<dbReference type="Proteomes" id="UP000789706">
    <property type="component" value="Unassembled WGS sequence"/>
</dbReference>
<keyword evidence="1 2" id="KW-0479">Metal-binding</keyword>
<dbReference type="PROSITE" id="PS51864">
    <property type="entry name" value="ASTACIN"/>
    <property type="match status" value="1"/>
</dbReference>
<reference evidence="4" key="1">
    <citation type="submission" date="2021-06" db="EMBL/GenBank/DDBJ databases">
        <authorList>
            <person name="Kallberg Y."/>
            <person name="Tangrot J."/>
            <person name="Rosling A."/>
        </authorList>
    </citation>
    <scope>NUCLEOTIDE SEQUENCE</scope>
    <source>
        <strain evidence="4">AZ414A</strain>
    </source>
</reference>
<feature type="binding site" evidence="1">
    <location>
        <position position="146"/>
    </location>
    <ligand>
        <name>Zn(2+)</name>
        <dbReference type="ChEBI" id="CHEBI:29105"/>
        <note>catalytic</note>
    </ligand>
</feature>
<accession>A0A9N9A460</accession>
<feature type="binding site" evidence="1">
    <location>
        <position position="152"/>
    </location>
    <ligand>
        <name>Zn(2+)</name>
        <dbReference type="ChEBI" id="CHEBI:29105"/>
        <note>catalytic</note>
    </ligand>
</feature>
<dbReference type="PANTHER" id="PTHR10127:SF850">
    <property type="entry name" value="METALLOENDOPEPTIDASE"/>
    <property type="match status" value="1"/>
</dbReference>
<evidence type="ECO:0000256" key="2">
    <source>
        <dbReference type="RuleBase" id="RU361183"/>
    </source>
</evidence>
<dbReference type="PANTHER" id="PTHR10127">
    <property type="entry name" value="DISCOIDIN, CUB, EGF, LAMININ , AND ZINC METALLOPROTEASE DOMAIN CONTAINING"/>
    <property type="match status" value="1"/>
</dbReference>
<protein>
    <recommendedName>
        <fullName evidence="2">Metalloendopeptidase</fullName>
        <ecNumber evidence="2">3.4.24.-</ecNumber>
    </recommendedName>
</protein>
<keyword evidence="2" id="KW-0645">Protease</keyword>
<dbReference type="OrthoDB" id="291007at2759"/>